<proteinExistence type="predicted"/>
<evidence type="ECO:0000313" key="2">
    <source>
        <dbReference type="Proteomes" id="UP000716446"/>
    </source>
</evidence>
<keyword evidence="2" id="KW-1185">Reference proteome</keyword>
<evidence type="ECO:0000313" key="1">
    <source>
        <dbReference type="EMBL" id="CAD0084372.1"/>
    </source>
</evidence>
<dbReference type="EMBL" id="CAIJEN010000003">
    <property type="protein sequence ID" value="CAD0084372.1"/>
    <property type="molecule type" value="Genomic_DNA"/>
</dbReference>
<gene>
    <name evidence="1" type="ORF">AWRI4619_LOCUS2939</name>
</gene>
<dbReference type="Proteomes" id="UP000716446">
    <property type="component" value="Unassembled WGS sequence"/>
</dbReference>
<name>A0A9N8JEB6_9PEZI</name>
<comment type="caution">
    <text evidence="1">The sequence shown here is derived from an EMBL/GenBank/DDBJ whole genome shotgun (WGS) entry which is preliminary data.</text>
</comment>
<organism evidence="1 2">
    <name type="scientific">Aureobasidium vineae</name>
    <dbReference type="NCBI Taxonomy" id="2773715"/>
    <lineage>
        <taxon>Eukaryota</taxon>
        <taxon>Fungi</taxon>
        <taxon>Dikarya</taxon>
        <taxon>Ascomycota</taxon>
        <taxon>Pezizomycotina</taxon>
        <taxon>Dothideomycetes</taxon>
        <taxon>Dothideomycetidae</taxon>
        <taxon>Dothideales</taxon>
        <taxon>Saccotheciaceae</taxon>
        <taxon>Aureobasidium</taxon>
    </lineage>
</organism>
<protein>
    <submittedName>
        <fullName evidence="1">Uncharacterized protein</fullName>
    </submittedName>
</protein>
<reference evidence="1" key="1">
    <citation type="submission" date="2020-06" db="EMBL/GenBank/DDBJ databases">
        <authorList>
            <person name="Onetto C."/>
        </authorList>
    </citation>
    <scope>NUCLEOTIDE SEQUENCE</scope>
</reference>
<dbReference type="AlphaFoldDB" id="A0A9N8JEB6"/>
<sequence length="49" mass="5666">MQMQVVPTDPSKSISWLIRKERPKIVKRHMTGKHINADEKTLNNGLNSH</sequence>
<accession>A0A9N8JEB6</accession>